<dbReference type="PANTHER" id="PTHR38797">
    <property type="entry name" value="NUCLEAR PORE COMPLEX PROTEIN NUP85-RELATED"/>
    <property type="match status" value="1"/>
</dbReference>
<proteinExistence type="predicted"/>
<dbReference type="PANTHER" id="PTHR38797:SF4">
    <property type="entry name" value="NUCLEAR PORE COMPLEX PROTEIN NUP85"/>
    <property type="match status" value="1"/>
</dbReference>
<evidence type="ECO:0000313" key="1">
    <source>
        <dbReference type="EMBL" id="KAK2592597.1"/>
    </source>
</evidence>
<evidence type="ECO:0000313" key="2">
    <source>
        <dbReference type="Proteomes" id="UP001251528"/>
    </source>
</evidence>
<protein>
    <submittedName>
        <fullName evidence="1">Uncharacterized protein</fullName>
    </submittedName>
</protein>
<gene>
    <name evidence="1" type="ORF">QQS21_009704</name>
</gene>
<reference evidence="1" key="1">
    <citation type="submission" date="2023-06" db="EMBL/GenBank/DDBJ databases">
        <title>Conoideocrella luteorostrata (Hypocreales: Clavicipitaceae), a potential biocontrol fungus for elongate hemlock scale in United States Christmas tree production areas.</title>
        <authorList>
            <person name="Barrett H."/>
            <person name="Lovett B."/>
            <person name="Macias A.M."/>
            <person name="Stajich J.E."/>
            <person name="Kasson M.T."/>
        </authorList>
    </citation>
    <scope>NUCLEOTIDE SEQUENCE</scope>
    <source>
        <strain evidence="1">ARSEF 14590</strain>
    </source>
</reference>
<comment type="caution">
    <text evidence="1">The sequence shown here is derived from an EMBL/GenBank/DDBJ whole genome shotgun (WGS) entry which is preliminary data.</text>
</comment>
<keyword evidence="2" id="KW-1185">Reference proteome</keyword>
<dbReference type="Pfam" id="PF12311">
    <property type="entry name" value="DUF3632"/>
    <property type="match status" value="1"/>
</dbReference>
<dbReference type="Proteomes" id="UP001251528">
    <property type="component" value="Unassembled WGS sequence"/>
</dbReference>
<dbReference type="InterPro" id="IPR053204">
    <property type="entry name" value="Oxopyrrolidines_Biosynth-assoc"/>
</dbReference>
<accession>A0AAJ0CJ40</accession>
<name>A0AAJ0CJ40_9HYPO</name>
<dbReference type="EMBL" id="JASWJB010000257">
    <property type="protein sequence ID" value="KAK2592597.1"/>
    <property type="molecule type" value="Genomic_DNA"/>
</dbReference>
<organism evidence="1 2">
    <name type="scientific">Conoideocrella luteorostrata</name>
    <dbReference type="NCBI Taxonomy" id="1105319"/>
    <lineage>
        <taxon>Eukaryota</taxon>
        <taxon>Fungi</taxon>
        <taxon>Dikarya</taxon>
        <taxon>Ascomycota</taxon>
        <taxon>Pezizomycotina</taxon>
        <taxon>Sordariomycetes</taxon>
        <taxon>Hypocreomycetidae</taxon>
        <taxon>Hypocreales</taxon>
        <taxon>Clavicipitaceae</taxon>
        <taxon>Conoideocrella</taxon>
    </lineage>
</organism>
<dbReference type="AlphaFoldDB" id="A0AAJ0CJ40"/>
<sequence length="279" mass="31279">MANSAQLSKIITELCQQKISPQQAANLFAQPIEQSEDPGSMLFTAWDHVHHAMIKASSDVDGHQIALVDMMAILKRRPDVDLRGKRKTGSISDEAKEKLWSDLPAYSWSLSDLVWWYHGNSWRKEPVRYGSTDNRAEIVSIAAAEARLTASGVADFSIECYERLADTLEDAHNSFDMELPAVREILVLAGKVLYSRMGKDEAQLRMESNQEIKKGIEQGQKHSAMSGSRRLYSGRGAIPEERWQFWAKRLVDIQEDDNMSTKTQAVAKEAWGAISAVLA</sequence>
<dbReference type="InterPro" id="IPR022085">
    <property type="entry name" value="OpdG"/>
</dbReference>